<accession>A0A1H4GZ32</accession>
<sequence length="66" mass="8044">MIYYNRDIKSTRIWKLEHDIQTEESRHELEFIRHFSQLVEWHFATKHTVAEYADILNITAKALNKN</sequence>
<protein>
    <submittedName>
        <fullName evidence="1">Uncharacterized protein</fullName>
    </submittedName>
</protein>
<gene>
    <name evidence="1" type="ORF">SAMN05443550_11276</name>
</gene>
<dbReference type="EMBL" id="FNRA01000012">
    <property type="protein sequence ID" value="SEB14859.1"/>
    <property type="molecule type" value="Genomic_DNA"/>
</dbReference>
<organism evidence="1 2">
    <name type="scientific">Pedobacter hartonius</name>
    <dbReference type="NCBI Taxonomy" id="425514"/>
    <lineage>
        <taxon>Bacteria</taxon>
        <taxon>Pseudomonadati</taxon>
        <taxon>Bacteroidota</taxon>
        <taxon>Sphingobacteriia</taxon>
        <taxon>Sphingobacteriales</taxon>
        <taxon>Sphingobacteriaceae</taxon>
        <taxon>Pedobacter</taxon>
    </lineage>
</organism>
<dbReference type="RefSeq" id="WP_090559359.1">
    <property type="nucleotide sequence ID" value="NZ_FNRA01000012.1"/>
</dbReference>
<evidence type="ECO:0000313" key="1">
    <source>
        <dbReference type="EMBL" id="SEB14859.1"/>
    </source>
</evidence>
<dbReference type="STRING" id="425514.SAMN05443550_11276"/>
<reference evidence="1 2" key="1">
    <citation type="submission" date="2016-10" db="EMBL/GenBank/DDBJ databases">
        <authorList>
            <person name="de Groot N.N."/>
        </authorList>
    </citation>
    <scope>NUCLEOTIDE SEQUENCE [LARGE SCALE GENOMIC DNA]</scope>
    <source>
        <strain evidence="1 2">DSM 19033</strain>
    </source>
</reference>
<dbReference type="OrthoDB" id="2585681at2"/>
<dbReference type="Proteomes" id="UP000198850">
    <property type="component" value="Unassembled WGS sequence"/>
</dbReference>
<dbReference type="AlphaFoldDB" id="A0A1H4GZ32"/>
<evidence type="ECO:0000313" key="2">
    <source>
        <dbReference type="Proteomes" id="UP000198850"/>
    </source>
</evidence>
<proteinExistence type="predicted"/>
<keyword evidence="2" id="KW-1185">Reference proteome</keyword>
<name>A0A1H4GZ32_9SPHI</name>